<reference evidence="6 7" key="1">
    <citation type="submission" date="2021-07" db="EMBL/GenBank/DDBJ databases">
        <title>Clinical implication of Pseudomonas aeruginosa: further insight on the antimicrobial resistance.</title>
        <authorList>
            <person name="Macori G."/>
            <person name="Fanning S."/>
            <person name="Alqahtani A."/>
        </authorList>
    </citation>
    <scope>NUCLEOTIDE SEQUENCE [LARGE SCALE GENOMIC DNA]</scope>
    <source>
        <strain evidence="6 7">CFS3442</strain>
    </source>
</reference>
<dbReference type="InterPro" id="IPR038488">
    <property type="entry name" value="Integrase_DNA-bd_sf"/>
</dbReference>
<dbReference type="Pfam" id="PF00589">
    <property type="entry name" value="Phage_integrase"/>
    <property type="match status" value="1"/>
</dbReference>
<dbReference type="InterPro" id="IPR010998">
    <property type="entry name" value="Integrase_recombinase_N"/>
</dbReference>
<dbReference type="Proteomes" id="UP001208054">
    <property type="component" value="Unassembled WGS sequence"/>
</dbReference>
<evidence type="ECO:0000256" key="1">
    <source>
        <dbReference type="ARBA" id="ARBA00008857"/>
    </source>
</evidence>
<evidence type="ECO:0000313" key="6">
    <source>
        <dbReference type="EMBL" id="MCV0322750.1"/>
    </source>
</evidence>
<evidence type="ECO:0000259" key="5">
    <source>
        <dbReference type="PROSITE" id="PS51898"/>
    </source>
</evidence>
<dbReference type="SUPFAM" id="SSF56349">
    <property type="entry name" value="DNA breaking-rejoining enzymes"/>
    <property type="match status" value="1"/>
</dbReference>
<evidence type="ECO:0000256" key="2">
    <source>
        <dbReference type="ARBA" id="ARBA00022908"/>
    </source>
</evidence>
<dbReference type="InterPro" id="IPR013762">
    <property type="entry name" value="Integrase-like_cat_sf"/>
</dbReference>
<keyword evidence="2" id="KW-0229">DNA integration</keyword>
<proteinExistence type="inferred from homology"/>
<dbReference type="PANTHER" id="PTHR30629:SF2">
    <property type="entry name" value="PROPHAGE INTEGRASE INTS-RELATED"/>
    <property type="match status" value="1"/>
</dbReference>
<dbReference type="Pfam" id="PF13356">
    <property type="entry name" value="Arm-DNA-bind_3"/>
    <property type="match status" value="1"/>
</dbReference>
<dbReference type="PANTHER" id="PTHR30629">
    <property type="entry name" value="PROPHAGE INTEGRASE"/>
    <property type="match status" value="1"/>
</dbReference>
<dbReference type="Gene3D" id="1.10.150.130">
    <property type="match status" value="1"/>
</dbReference>
<organism evidence="6 7">
    <name type="scientific">Stenotrophomonas riyadhensis</name>
    <dbReference type="NCBI Taxonomy" id="2859893"/>
    <lineage>
        <taxon>Bacteria</taxon>
        <taxon>Pseudomonadati</taxon>
        <taxon>Pseudomonadota</taxon>
        <taxon>Gammaproteobacteria</taxon>
        <taxon>Lysobacterales</taxon>
        <taxon>Lysobacteraceae</taxon>
        <taxon>Stenotrophomonas</taxon>
    </lineage>
</organism>
<comment type="caution">
    <text evidence="6">The sequence shown here is derived from an EMBL/GenBank/DDBJ whole genome shotgun (WGS) entry which is preliminary data.</text>
</comment>
<dbReference type="Gene3D" id="3.30.160.390">
    <property type="entry name" value="Integrase, DNA-binding domain"/>
    <property type="match status" value="1"/>
</dbReference>
<dbReference type="InterPro" id="IPR050808">
    <property type="entry name" value="Phage_Integrase"/>
</dbReference>
<protein>
    <submittedName>
        <fullName evidence="6">Site-specific integrase</fullName>
    </submittedName>
</protein>
<evidence type="ECO:0000256" key="4">
    <source>
        <dbReference type="ARBA" id="ARBA00023172"/>
    </source>
</evidence>
<accession>A0ABT2XBG5</accession>
<name>A0ABT2XBG5_9GAMM</name>
<dbReference type="CDD" id="cd00796">
    <property type="entry name" value="INT_Rci_Hp1_C"/>
    <property type="match status" value="1"/>
</dbReference>
<dbReference type="EMBL" id="JAHWBK010000001">
    <property type="protein sequence ID" value="MCV0322750.1"/>
    <property type="molecule type" value="Genomic_DNA"/>
</dbReference>
<keyword evidence="3" id="KW-0238">DNA-binding</keyword>
<evidence type="ECO:0000256" key="3">
    <source>
        <dbReference type="ARBA" id="ARBA00023125"/>
    </source>
</evidence>
<dbReference type="InterPro" id="IPR011010">
    <property type="entry name" value="DNA_brk_join_enz"/>
</dbReference>
<comment type="similarity">
    <text evidence="1">Belongs to the 'phage' integrase family.</text>
</comment>
<dbReference type="PROSITE" id="PS51898">
    <property type="entry name" value="TYR_RECOMBINASE"/>
    <property type="match status" value="1"/>
</dbReference>
<sequence length="404" mass="45428">MRIALTKKTVATVLPKDRPYELRDAQVRGLLLRVQPSGYKAWIVTWAHGKRRTLGSTDHISLDQARDIARKVMAEYVQSGLPNIAKPELPRITLQAYLDDHYALWAKTELKRADDALRRIEQAFADLLPMTLKDINAKVIERWWVTRLKDTVRPGVRQTITKATASRNLATLRSALSKAVKWGMLETNPVTEAALKLAKPRSVVRFLSPAEEHSLRAALTSRDRAISVARKSGNRWRADRRRALLPEISIGAYADHLHPLVLLAMNTGLRKGELLLLDWSDINAQSRMLTVRPEHAKSGRQRHVPLNGEAMTVLRQWASQSTVAGRVFGVAGTKSSWEKLLIDAKITNFRFHDLRHHFASKLVMAGVDLNTVRELLGHADLTMTLRYAHLAPEHLAAAVAKLTT</sequence>
<dbReference type="Gene3D" id="1.10.443.10">
    <property type="entry name" value="Intergrase catalytic core"/>
    <property type="match status" value="1"/>
</dbReference>
<keyword evidence="7" id="KW-1185">Reference proteome</keyword>
<dbReference type="InterPro" id="IPR025166">
    <property type="entry name" value="Integrase_DNA_bind_dom"/>
</dbReference>
<keyword evidence="4" id="KW-0233">DNA recombination</keyword>
<evidence type="ECO:0000313" key="7">
    <source>
        <dbReference type="Proteomes" id="UP001208054"/>
    </source>
</evidence>
<dbReference type="InterPro" id="IPR002104">
    <property type="entry name" value="Integrase_catalytic"/>
</dbReference>
<dbReference type="RefSeq" id="WP_263468938.1">
    <property type="nucleotide sequence ID" value="NZ_JAHWBK010000001.1"/>
</dbReference>
<gene>
    <name evidence="6" type="ORF">KYJ44_00315</name>
</gene>
<feature type="domain" description="Tyr recombinase" evidence="5">
    <location>
        <begin position="202"/>
        <end position="400"/>
    </location>
</feature>